<organism evidence="3 4">
    <name type="scientific">Pseudonocardia sulfidoxydans NBRC 16205</name>
    <dbReference type="NCBI Taxonomy" id="1223511"/>
    <lineage>
        <taxon>Bacteria</taxon>
        <taxon>Bacillati</taxon>
        <taxon>Actinomycetota</taxon>
        <taxon>Actinomycetes</taxon>
        <taxon>Pseudonocardiales</taxon>
        <taxon>Pseudonocardiaceae</taxon>
        <taxon>Pseudonocardia</taxon>
    </lineage>
</organism>
<keyword evidence="1" id="KW-0472">Membrane</keyword>
<keyword evidence="1" id="KW-1133">Transmembrane helix</keyword>
<evidence type="ECO:0000313" key="3">
    <source>
        <dbReference type="EMBL" id="GEL21710.1"/>
    </source>
</evidence>
<keyword evidence="4" id="KW-1185">Reference proteome</keyword>
<dbReference type="InterPro" id="IPR045535">
    <property type="entry name" value="ThsA_Macro"/>
</dbReference>
<dbReference type="EMBL" id="BJVJ01000004">
    <property type="protein sequence ID" value="GEL21710.1"/>
    <property type="molecule type" value="Genomic_DNA"/>
</dbReference>
<dbReference type="AlphaFoldDB" id="A0A511DA70"/>
<keyword evidence="1" id="KW-0812">Transmembrane</keyword>
<evidence type="ECO:0000313" key="4">
    <source>
        <dbReference type="Proteomes" id="UP000321685"/>
    </source>
</evidence>
<protein>
    <recommendedName>
        <fullName evidence="2">Thoeris protein ThsA Macro domain-containing protein</fullName>
    </recommendedName>
</protein>
<dbReference type="Pfam" id="PF20016">
    <property type="entry name" value="ThsA_Macro"/>
    <property type="match status" value="1"/>
</dbReference>
<accession>A0A511DA70</accession>
<evidence type="ECO:0000259" key="2">
    <source>
        <dbReference type="Pfam" id="PF20016"/>
    </source>
</evidence>
<evidence type="ECO:0000256" key="1">
    <source>
        <dbReference type="SAM" id="Phobius"/>
    </source>
</evidence>
<dbReference type="Proteomes" id="UP000321685">
    <property type="component" value="Unassembled WGS sequence"/>
</dbReference>
<gene>
    <name evidence="3" type="ORF">PSU4_06640</name>
</gene>
<feature type="transmembrane region" description="Helical" evidence="1">
    <location>
        <begin position="47"/>
        <end position="65"/>
    </location>
</feature>
<feature type="transmembrane region" description="Helical" evidence="1">
    <location>
        <begin position="14"/>
        <end position="35"/>
    </location>
</feature>
<sequence length="285" mass="31700">MTSGVRKDMQTRRFWRRVATQSFAGVGFMAVLAGLYDVIEPNAISKIHLPLSLIVLIAAFIYGLIRAWPRPVEEHYTAPNTTIRVVVGDLFARGTNLVVGACDTFDTATPHIIQKNSVQGQLLEKVYQNDHVKLDDDIAQALANVAPIEVLSKPGKTLRYPIGTVAAIRDHRTHYFCVAYTVMNEHNQAEGTPDRLWKSLLSLWDSVQLHANGDALSIPVIGGGQSRMSHILPAQDSIRFIILSFIFASRRSRVCESLDIIVRPEDAERVDMPELQAFLTSLKPS</sequence>
<reference evidence="3 4" key="1">
    <citation type="submission" date="2019-07" db="EMBL/GenBank/DDBJ databases">
        <title>Whole genome shotgun sequence of Pseudonocardia sulfidoxydans NBRC 16205.</title>
        <authorList>
            <person name="Hosoyama A."/>
            <person name="Uohara A."/>
            <person name="Ohji S."/>
            <person name="Ichikawa N."/>
        </authorList>
    </citation>
    <scope>NUCLEOTIDE SEQUENCE [LARGE SCALE GENOMIC DNA]</scope>
    <source>
        <strain evidence="3 4">NBRC 16205</strain>
    </source>
</reference>
<feature type="domain" description="Thoeris protein ThsA Macro" evidence="2">
    <location>
        <begin position="83"/>
        <end position="263"/>
    </location>
</feature>
<comment type="caution">
    <text evidence="3">The sequence shown here is derived from an EMBL/GenBank/DDBJ whole genome shotgun (WGS) entry which is preliminary data.</text>
</comment>
<name>A0A511DA70_9PSEU</name>
<proteinExistence type="predicted"/>